<keyword evidence="2" id="KW-0378">Hydrolase</keyword>
<dbReference type="GO" id="GO:0004386">
    <property type="term" value="F:helicase activity"/>
    <property type="evidence" value="ECO:0007669"/>
    <property type="project" value="UniProtKB-KW"/>
</dbReference>
<dbReference type="RefSeq" id="WP_328375724.1">
    <property type="nucleotide sequence ID" value="NZ_CP107941.1"/>
</dbReference>
<keyword evidence="3" id="KW-1185">Reference proteome</keyword>
<dbReference type="SMART" id="SM00490">
    <property type="entry name" value="HELICc"/>
    <property type="match status" value="1"/>
</dbReference>
<evidence type="ECO:0000313" key="3">
    <source>
        <dbReference type="Proteomes" id="UP001346877"/>
    </source>
</evidence>
<dbReference type="EMBL" id="CP107941">
    <property type="protein sequence ID" value="WUI85457.1"/>
    <property type="molecule type" value="Genomic_DNA"/>
</dbReference>
<reference evidence="2 3" key="1">
    <citation type="submission" date="2022-10" db="EMBL/GenBank/DDBJ databases">
        <title>The complete genomes of actinobacterial strains from the NBC collection.</title>
        <authorList>
            <person name="Joergensen T.S."/>
            <person name="Alvarez Arevalo M."/>
            <person name="Sterndorff E.B."/>
            <person name="Faurdal D."/>
            <person name="Vuksanovic O."/>
            <person name="Mourched A.-S."/>
            <person name="Charusanti P."/>
            <person name="Shaw S."/>
            <person name="Blin K."/>
            <person name="Weber T."/>
        </authorList>
    </citation>
    <scope>NUCLEOTIDE SEQUENCE [LARGE SCALE GENOMIC DNA]</scope>
    <source>
        <strain evidence="2 3">NBC_00396</strain>
    </source>
</reference>
<sequence length="1047" mass="116349">MAGRHASAACDDGGGARMSRYDASPVMAGLKDFQRATVAHVIDRYFGADPTRRFLVADETGLGKSVVARGVIAQTLQRLQDDDSIDRVDVIYVCSNQDVARQNIGRLRVTPDETVTLSSRLTLLAKHTDRLNAATASAGKPINLVAFTPGTSFDQGWRTGTAEERALLFLILEQAGSWNGWRTRAALRALQAGVANPGRFEDQCDRLWESLGGKIDPTITSEFLRRARQRGLLDRFNALLDGIGRRPKLPDALRESARRLTGDLRTTLATAGVEVLEPDLIILDEFQRFRELLDPNGGEGAELARHLFDYRDARVLLLSATPYKPFTFAEEAATGEDHYSDFRQVLRFLSDDMSWHADVTKAFEAYREALVRGEPCADLRGWLRDLLLPVMCRTERPLLGQDGMLREHLTLADDLNPQDIRSYVAMRKIAKSVGAPMTVEYWKSAPYFLNFLDGYQLGTKVRAALDDQADSEIPALLATAQLLDAGTIRRREPVDLGNSRLRQLAADTVDRGWWQLLWLPPSLPYHALGEPFATAADDGITKRLLFSSWNATPTAVAGLLSYEAERRLGAAGEGHRHLDYRLEHGRPAAMSVLALFWPHPALAELCDPLALARQRPDDTAPLDAFERDVRELLRAHTSAEALPRVAGPAEPWELLFQWPGADPGIEDPATALGSSADEGPATGLDGHVARARDLIHHAVYPTEDQLDGLMDSITAIALHGPGNVAWRALSRLIEPGSQVTPSGHWRAAALLANGLRSLFNRPESAQLLDHLTMGKVYWQAVLRYCAAGGLQAVLDEHLHTLRSGASDTLLDDDELWKIADEARQAMASRQSTYEAFDPHNPQRPIKLPGRFALRYGGRGEEQSQVDRKVVVRRSFNSPFWPFIVATTSAGQEGIDFHQWCSAVVHWNTPANPVDFEQREGRVHRFGGHAVRRNVAAAHRADALRSSEPDVWKSLYDAARAESGELGDFAPYWVFPGNAKIERHVLPYPLSRDQARFDRLKTDLVRYRLAFGQPRQEDLLLLLQRQPIGETDVPEVLDLRPRPNGNQL</sequence>
<keyword evidence="2" id="KW-0547">Nucleotide-binding</keyword>
<keyword evidence="2" id="KW-0067">ATP-binding</keyword>
<dbReference type="InterPro" id="IPR001650">
    <property type="entry name" value="Helicase_C-like"/>
</dbReference>
<accession>A0ABZ1PN92</accession>
<dbReference type="SUPFAM" id="SSF52540">
    <property type="entry name" value="P-loop containing nucleoside triphosphate hydrolases"/>
    <property type="match status" value="2"/>
</dbReference>
<gene>
    <name evidence="2" type="ORF">OG375_14465</name>
</gene>
<protein>
    <submittedName>
        <fullName evidence="2">Helicase-related protein</fullName>
    </submittedName>
</protein>
<evidence type="ECO:0000259" key="1">
    <source>
        <dbReference type="SMART" id="SM00490"/>
    </source>
</evidence>
<evidence type="ECO:0000313" key="2">
    <source>
        <dbReference type="EMBL" id="WUI85457.1"/>
    </source>
</evidence>
<proteinExistence type="predicted"/>
<feature type="domain" description="Helicase C-terminal" evidence="1">
    <location>
        <begin position="830"/>
        <end position="926"/>
    </location>
</feature>
<dbReference type="Pfam" id="PF00271">
    <property type="entry name" value="Helicase_C"/>
    <property type="match status" value="1"/>
</dbReference>
<dbReference type="Proteomes" id="UP001346877">
    <property type="component" value="Chromosome"/>
</dbReference>
<dbReference type="Gene3D" id="3.40.50.300">
    <property type="entry name" value="P-loop containing nucleotide triphosphate hydrolases"/>
    <property type="match status" value="2"/>
</dbReference>
<name>A0ABZ1PN92_9ACTN</name>
<organism evidence="2 3">
    <name type="scientific">Micromonospora zamorensis</name>
    <dbReference type="NCBI Taxonomy" id="709883"/>
    <lineage>
        <taxon>Bacteria</taxon>
        <taxon>Bacillati</taxon>
        <taxon>Actinomycetota</taxon>
        <taxon>Actinomycetes</taxon>
        <taxon>Micromonosporales</taxon>
        <taxon>Micromonosporaceae</taxon>
        <taxon>Micromonospora</taxon>
    </lineage>
</organism>
<keyword evidence="2" id="KW-0347">Helicase</keyword>
<dbReference type="InterPro" id="IPR027417">
    <property type="entry name" value="P-loop_NTPase"/>
</dbReference>